<dbReference type="Pfam" id="PF02230">
    <property type="entry name" value="Abhydrolase_2"/>
    <property type="match status" value="1"/>
</dbReference>
<dbReference type="PANTHER" id="PTHR10655:SF17">
    <property type="entry name" value="LYSOPHOSPHOLIPASE-LIKE PROTEIN 1"/>
    <property type="match status" value="1"/>
</dbReference>
<dbReference type="InterPro" id="IPR050565">
    <property type="entry name" value="LYPA1-2/EST-like"/>
</dbReference>
<accession>A0A160TG58</accession>
<organism evidence="4">
    <name type="scientific">hydrothermal vent metagenome</name>
    <dbReference type="NCBI Taxonomy" id="652676"/>
    <lineage>
        <taxon>unclassified sequences</taxon>
        <taxon>metagenomes</taxon>
        <taxon>ecological metagenomes</taxon>
    </lineage>
</organism>
<keyword evidence="2" id="KW-0378">Hydrolase</keyword>
<proteinExistence type="inferred from homology"/>
<evidence type="ECO:0000256" key="2">
    <source>
        <dbReference type="ARBA" id="ARBA00022801"/>
    </source>
</evidence>
<dbReference type="InterPro" id="IPR003140">
    <property type="entry name" value="PLipase/COase/thioEstase"/>
</dbReference>
<evidence type="ECO:0000259" key="3">
    <source>
        <dbReference type="Pfam" id="PF02230"/>
    </source>
</evidence>
<dbReference type="PANTHER" id="PTHR10655">
    <property type="entry name" value="LYSOPHOSPHOLIPASE-RELATED"/>
    <property type="match status" value="1"/>
</dbReference>
<dbReference type="GO" id="GO:0016787">
    <property type="term" value="F:hydrolase activity"/>
    <property type="evidence" value="ECO:0007669"/>
    <property type="project" value="UniProtKB-KW"/>
</dbReference>
<feature type="domain" description="Phospholipase/carboxylesterase/thioesterase" evidence="3">
    <location>
        <begin position="12"/>
        <end position="218"/>
    </location>
</feature>
<reference evidence="4" key="1">
    <citation type="submission" date="2015-10" db="EMBL/GenBank/DDBJ databases">
        <authorList>
            <person name="Gilbert D.G."/>
        </authorList>
    </citation>
    <scope>NUCLEOTIDE SEQUENCE</scope>
</reference>
<gene>
    <name evidence="4" type="ORF">MGWOODY_Tha635</name>
</gene>
<evidence type="ECO:0000256" key="1">
    <source>
        <dbReference type="ARBA" id="ARBA00006499"/>
    </source>
</evidence>
<dbReference type="AlphaFoldDB" id="A0A160TG58"/>
<comment type="similarity">
    <text evidence="1">Belongs to the AB hydrolase superfamily. AB hydrolase 2 family.</text>
</comment>
<dbReference type="SUPFAM" id="SSF53474">
    <property type="entry name" value="alpha/beta-Hydrolases"/>
    <property type="match status" value="1"/>
</dbReference>
<name>A0A160TG58_9ZZZZ</name>
<dbReference type="InterPro" id="IPR029058">
    <property type="entry name" value="AB_hydrolase_fold"/>
</dbReference>
<evidence type="ECO:0000313" key="4">
    <source>
        <dbReference type="EMBL" id="CUS42294.1"/>
    </source>
</evidence>
<sequence length="221" mass="24347">MKTNNSFKMLSIEPEKQADSCIIWLHGLGADASDFYPIGKMLSPILAEHAIRWIFPQAPIRPVFINGGMPMPCWYDILAVNPSRVVNPQHVTEICAQINELINQQIALGIAANRILLAGFSQGGAVALECALTHPKALAGLMALSTYLIKAPKHVSHSELPILLVHGTEDMVVPIPLADDTLIALQKLGYTLQSHRLEMAHEVCSEEVDIIAEFIRRCLQR</sequence>
<dbReference type="EMBL" id="CZQC01000064">
    <property type="protein sequence ID" value="CUS42294.1"/>
    <property type="molecule type" value="Genomic_DNA"/>
</dbReference>
<protein>
    <submittedName>
        <fullName evidence="4">Phospholipase/carboxylesterase family protein</fullName>
    </submittedName>
</protein>
<dbReference type="Gene3D" id="3.40.50.1820">
    <property type="entry name" value="alpha/beta hydrolase"/>
    <property type="match status" value="1"/>
</dbReference>